<dbReference type="InterPro" id="IPR027417">
    <property type="entry name" value="P-loop_NTPase"/>
</dbReference>
<evidence type="ECO:0000256" key="2">
    <source>
        <dbReference type="ARBA" id="ARBA00022741"/>
    </source>
</evidence>
<keyword evidence="2" id="KW-0547">Nucleotide-binding</keyword>
<evidence type="ECO:0000259" key="5">
    <source>
        <dbReference type="PROSITE" id="PS51720"/>
    </source>
</evidence>
<gene>
    <name evidence="6" type="ORF">SNE40_006180</name>
</gene>
<feature type="domain" description="AIG1-type G" evidence="5">
    <location>
        <begin position="7"/>
        <end position="212"/>
    </location>
</feature>
<keyword evidence="4" id="KW-0175">Coiled coil</keyword>
<dbReference type="AlphaFoldDB" id="A0AAN8K7F9"/>
<keyword evidence="7" id="KW-1185">Reference proteome</keyword>
<evidence type="ECO:0000256" key="3">
    <source>
        <dbReference type="ARBA" id="ARBA00023134"/>
    </source>
</evidence>
<evidence type="ECO:0000313" key="6">
    <source>
        <dbReference type="EMBL" id="KAK6186923.1"/>
    </source>
</evidence>
<proteinExistence type="inferred from homology"/>
<name>A0AAN8K7F9_PATCE</name>
<dbReference type="InterPro" id="IPR045058">
    <property type="entry name" value="GIMA/IAN/Toc"/>
</dbReference>
<dbReference type="GO" id="GO:0005525">
    <property type="term" value="F:GTP binding"/>
    <property type="evidence" value="ECO:0007669"/>
    <property type="project" value="UniProtKB-KW"/>
</dbReference>
<dbReference type="Gene3D" id="3.40.50.300">
    <property type="entry name" value="P-loop containing nucleotide triphosphate hydrolases"/>
    <property type="match status" value="1"/>
</dbReference>
<dbReference type="PANTHER" id="PTHR10903">
    <property type="entry name" value="GTPASE, IMAP FAMILY MEMBER-RELATED"/>
    <property type="match status" value="1"/>
</dbReference>
<comment type="caution">
    <text evidence="6">The sequence shown here is derived from an EMBL/GenBank/DDBJ whole genome shotgun (WGS) entry which is preliminary data.</text>
</comment>
<dbReference type="FunFam" id="3.40.50.300:FF:000366">
    <property type="entry name" value="GTPase, IMAP family member 2"/>
    <property type="match status" value="1"/>
</dbReference>
<reference evidence="6 7" key="1">
    <citation type="submission" date="2024-01" db="EMBL/GenBank/DDBJ databases">
        <title>The genome of the rayed Mediterranean limpet Patella caerulea (Linnaeus, 1758).</title>
        <authorList>
            <person name="Anh-Thu Weber A."/>
            <person name="Halstead-Nussloch G."/>
        </authorList>
    </citation>
    <scope>NUCLEOTIDE SEQUENCE [LARGE SCALE GENOMIC DNA]</scope>
    <source>
        <strain evidence="6">AATW-2023a</strain>
        <tissue evidence="6">Whole specimen</tissue>
    </source>
</reference>
<evidence type="ECO:0000313" key="7">
    <source>
        <dbReference type="Proteomes" id="UP001347796"/>
    </source>
</evidence>
<dbReference type="PROSITE" id="PS51720">
    <property type="entry name" value="G_AIG1"/>
    <property type="match status" value="1"/>
</dbReference>
<feature type="coiled-coil region" evidence="4">
    <location>
        <begin position="208"/>
        <end position="282"/>
    </location>
</feature>
<accession>A0AAN8K7F9</accession>
<keyword evidence="3" id="KW-0342">GTP-binding</keyword>
<dbReference type="Proteomes" id="UP001347796">
    <property type="component" value="Unassembled WGS sequence"/>
</dbReference>
<comment type="similarity">
    <text evidence="1">Belongs to the TRAFAC class TrmE-Era-EngA-EngB-Septin-like GTPase superfamily. AIG1/Toc34/Toc159-like paraseptin GTPase family. IAN subfamily.</text>
</comment>
<dbReference type="Pfam" id="PF04548">
    <property type="entry name" value="AIG1"/>
    <property type="match status" value="1"/>
</dbReference>
<organism evidence="6 7">
    <name type="scientific">Patella caerulea</name>
    <name type="common">Rayed Mediterranean limpet</name>
    <dbReference type="NCBI Taxonomy" id="87958"/>
    <lineage>
        <taxon>Eukaryota</taxon>
        <taxon>Metazoa</taxon>
        <taxon>Spiralia</taxon>
        <taxon>Lophotrochozoa</taxon>
        <taxon>Mollusca</taxon>
        <taxon>Gastropoda</taxon>
        <taxon>Patellogastropoda</taxon>
        <taxon>Patelloidea</taxon>
        <taxon>Patellidae</taxon>
        <taxon>Patella</taxon>
    </lineage>
</organism>
<protein>
    <recommendedName>
        <fullName evidence="5">AIG1-type G domain-containing protein</fullName>
    </recommendedName>
</protein>
<dbReference type="EMBL" id="JAZGQO010000005">
    <property type="protein sequence ID" value="KAK6186923.1"/>
    <property type="molecule type" value="Genomic_DNA"/>
</dbReference>
<sequence>MAASSINNEIRMIMVGKTGVGKSALGNSLLRRHHFESSTIGMSVTSKCKFAKGNLRDGTQICIVDTPGIFDTRKSNEETTMEIVRCIGLSSPGPHVFLFVLSISRFTKEELDTVNHLVAVFGEDVINHVVIVFTGKESLTFEKLTLTDYLQRVPPELSELVQRCRSRCVTINNRADDAEVQADVDGIISMVRRTIHENGGSYYTGEMYRAAEEALNEKMRLIDEEKHRRERELQKRHEELEKREREIEATAARRTQEHENEKQRLEAELQELRNSDTRQQVREEVESSSGGGILKTILTTIGSVLVGVISSVATMRCTIS</sequence>
<dbReference type="InterPro" id="IPR006703">
    <property type="entry name" value="G_AIG1"/>
</dbReference>
<evidence type="ECO:0000256" key="1">
    <source>
        <dbReference type="ARBA" id="ARBA00008535"/>
    </source>
</evidence>
<dbReference type="SUPFAM" id="SSF52540">
    <property type="entry name" value="P-loop containing nucleoside triphosphate hydrolases"/>
    <property type="match status" value="1"/>
</dbReference>
<evidence type="ECO:0000256" key="4">
    <source>
        <dbReference type="SAM" id="Coils"/>
    </source>
</evidence>
<dbReference type="PANTHER" id="PTHR10903:SF184">
    <property type="entry name" value="GTP-BINDING PROTEIN A"/>
    <property type="match status" value="1"/>
</dbReference>